<comment type="similarity">
    <text evidence="3">Belongs to the methyl-accepting chemotaxis (MCP) protein family.</text>
</comment>
<dbReference type="SMART" id="SM00086">
    <property type="entry name" value="PAC"/>
    <property type="match status" value="1"/>
</dbReference>
<organism evidence="9 10">
    <name type="scientific">Larsenimonas suaedae</name>
    <dbReference type="NCBI Taxonomy" id="1851019"/>
    <lineage>
        <taxon>Bacteria</taxon>
        <taxon>Pseudomonadati</taxon>
        <taxon>Pseudomonadota</taxon>
        <taxon>Gammaproteobacteria</taxon>
        <taxon>Oceanospirillales</taxon>
        <taxon>Halomonadaceae</taxon>
        <taxon>Larsenimonas</taxon>
    </lineage>
</organism>
<proteinExistence type="inferred from homology"/>
<dbReference type="PRINTS" id="PR00260">
    <property type="entry name" value="CHEMTRNSDUCR"/>
</dbReference>
<reference evidence="9 10" key="1">
    <citation type="submission" date="2023-04" db="EMBL/GenBank/DDBJ databases">
        <title>A long-awaited taxogenomic arrangement of the family Halomonadaceae.</title>
        <authorList>
            <person name="De La Haba R."/>
            <person name="Chuvochina M."/>
            <person name="Wittouck S."/>
            <person name="Arahal D.R."/>
            <person name="Sanchez-Porro C."/>
            <person name="Hugenholtz P."/>
            <person name="Ventosa A."/>
        </authorList>
    </citation>
    <scope>NUCLEOTIDE SEQUENCE [LARGE SCALE GENOMIC DNA]</scope>
    <source>
        <strain evidence="9 10">DSM 22428</strain>
    </source>
</reference>
<feature type="region of interest" description="Disordered" evidence="5">
    <location>
        <begin position="554"/>
        <end position="599"/>
    </location>
</feature>
<comment type="caution">
    <text evidence="9">The sequence shown here is derived from an EMBL/GenBank/DDBJ whole genome shotgun (WGS) entry which is preliminary data.</text>
</comment>
<dbReference type="PROSITE" id="PS50885">
    <property type="entry name" value="HAMP"/>
    <property type="match status" value="1"/>
</dbReference>
<dbReference type="InterPro" id="IPR003660">
    <property type="entry name" value="HAMP_dom"/>
</dbReference>
<dbReference type="SUPFAM" id="SSF55785">
    <property type="entry name" value="PYP-like sensor domain (PAS domain)"/>
    <property type="match status" value="1"/>
</dbReference>
<feature type="region of interest" description="Disordered" evidence="5">
    <location>
        <begin position="347"/>
        <end position="368"/>
    </location>
</feature>
<dbReference type="InterPro" id="IPR035965">
    <property type="entry name" value="PAS-like_dom_sf"/>
</dbReference>
<dbReference type="Pfam" id="PF00672">
    <property type="entry name" value="HAMP"/>
    <property type="match status" value="1"/>
</dbReference>
<feature type="compositionally biased region" description="Polar residues" evidence="5">
    <location>
        <begin position="554"/>
        <end position="563"/>
    </location>
</feature>
<evidence type="ECO:0000259" key="6">
    <source>
        <dbReference type="PROSITE" id="PS50111"/>
    </source>
</evidence>
<evidence type="ECO:0000256" key="1">
    <source>
        <dbReference type="ARBA" id="ARBA00022481"/>
    </source>
</evidence>
<evidence type="ECO:0000313" key="9">
    <source>
        <dbReference type="EMBL" id="MDR5895192.1"/>
    </source>
</evidence>
<dbReference type="Pfam" id="PF00015">
    <property type="entry name" value="MCPsignal"/>
    <property type="match status" value="1"/>
</dbReference>
<gene>
    <name evidence="9" type="ORF">QC825_03745</name>
</gene>
<dbReference type="InterPro" id="IPR004089">
    <property type="entry name" value="MCPsignal_dom"/>
</dbReference>
<feature type="domain" description="PAS" evidence="7">
    <location>
        <begin position="23"/>
        <end position="58"/>
    </location>
</feature>
<dbReference type="Gene3D" id="1.10.287.950">
    <property type="entry name" value="Methyl-accepting chemotaxis protein"/>
    <property type="match status" value="1"/>
</dbReference>
<evidence type="ECO:0000256" key="2">
    <source>
        <dbReference type="ARBA" id="ARBA00023224"/>
    </source>
</evidence>
<dbReference type="InterPro" id="IPR004090">
    <property type="entry name" value="Chemotax_Me-accpt_rcpt"/>
</dbReference>
<dbReference type="SMART" id="SM00283">
    <property type="entry name" value="MA"/>
    <property type="match status" value="1"/>
</dbReference>
<dbReference type="PROSITE" id="PS50112">
    <property type="entry name" value="PAS"/>
    <property type="match status" value="1"/>
</dbReference>
<accession>A0ABU1GT34</accession>
<dbReference type="PANTHER" id="PTHR43531:SF14">
    <property type="entry name" value="METHYL-ACCEPTING CHEMOTAXIS PROTEIN I-RELATED"/>
    <property type="match status" value="1"/>
</dbReference>
<dbReference type="InterPro" id="IPR001610">
    <property type="entry name" value="PAC"/>
</dbReference>
<dbReference type="EMBL" id="JARWAO010000002">
    <property type="protein sequence ID" value="MDR5895192.1"/>
    <property type="molecule type" value="Genomic_DNA"/>
</dbReference>
<dbReference type="InterPro" id="IPR051310">
    <property type="entry name" value="MCP_chemotaxis"/>
</dbReference>
<protein>
    <submittedName>
        <fullName evidence="9">Methyl-accepting chemotaxis protein</fullName>
    </submittedName>
</protein>
<dbReference type="CDD" id="cd06225">
    <property type="entry name" value="HAMP"/>
    <property type="match status" value="1"/>
</dbReference>
<dbReference type="InterPro" id="IPR000014">
    <property type="entry name" value="PAS"/>
</dbReference>
<evidence type="ECO:0000259" key="7">
    <source>
        <dbReference type="PROSITE" id="PS50112"/>
    </source>
</evidence>
<dbReference type="InterPro" id="IPR013655">
    <property type="entry name" value="PAS_fold_3"/>
</dbReference>
<keyword evidence="2 4" id="KW-0807">Transducer</keyword>
<dbReference type="NCBIfam" id="TIGR00229">
    <property type="entry name" value="sensory_box"/>
    <property type="match status" value="1"/>
</dbReference>
<dbReference type="Pfam" id="PF08447">
    <property type="entry name" value="PAS_3"/>
    <property type="match status" value="1"/>
</dbReference>
<evidence type="ECO:0000256" key="3">
    <source>
        <dbReference type="ARBA" id="ARBA00029447"/>
    </source>
</evidence>
<sequence length="599" mass="64011">MSTHVTGREYPLDTEDYLISKTDLKGYITFANPAFIKVSGYSREELIGSPHNLVRHPDMPPVAFGNLWKTVKAGRTWRGYVKNRCKNGDHYWVDATVSPIRVEGKVVGYASVRVKISDSDKQLATKTYAALNAGQGKRVYLKDGQIKTRGPARWIALFTKPSIAMRLGGVCTAAGAGMIASGAIAYQSLGALDQVKALVGQSDVLRQSPELAAQINALASQGMWPGLLCALGAAGLSAWLAWRLYQKIVKPLHEALALSEQIGLGNLTSDITVNSSDEVGQLQQSLSRMRKGLVSILNDVQANSALMAPASQEITTASQHFSSRTEAQAASLEQTSAGMEELMSTVQQNSGNAGHAKTLSESSSKLVDQGGKEVSDVVRTMQAINESSQKIADIIGIIDSIAFQTNLLALNASVEAARAGEQGRGFAVVANEVRNLASRSASASKDIRALIDTSSDRVKVGTDMVEKAGKTMGEITESIRQVNQLITDISQASREQSDGLEQMRQAVVSIDQATQQNAAMAEETVAASSSMSEQVDELNYAMSIFHIKGLQSSPITKQSSKSNAGAAKAVTKTSAPSPKQSGRPAKGMHPKEDHSWEAF</sequence>
<keyword evidence="1" id="KW-0488">Methylation</keyword>
<feature type="compositionally biased region" description="Basic and acidic residues" evidence="5">
    <location>
        <begin position="589"/>
        <end position="599"/>
    </location>
</feature>
<dbReference type="SUPFAM" id="SSF58104">
    <property type="entry name" value="Methyl-accepting chemotaxis protein (MCP) signaling domain"/>
    <property type="match status" value="1"/>
</dbReference>
<evidence type="ECO:0000256" key="5">
    <source>
        <dbReference type="SAM" id="MobiDB-lite"/>
    </source>
</evidence>
<name>A0ABU1GT34_9GAMM</name>
<dbReference type="PROSITE" id="PS50111">
    <property type="entry name" value="CHEMOTAXIS_TRANSDUC_2"/>
    <property type="match status" value="1"/>
</dbReference>
<dbReference type="Proteomes" id="UP001269375">
    <property type="component" value="Unassembled WGS sequence"/>
</dbReference>
<dbReference type="CDD" id="cd00130">
    <property type="entry name" value="PAS"/>
    <property type="match status" value="1"/>
</dbReference>
<dbReference type="PANTHER" id="PTHR43531">
    <property type="entry name" value="PROTEIN ICFG"/>
    <property type="match status" value="1"/>
</dbReference>
<feature type="compositionally biased region" description="Polar residues" evidence="5">
    <location>
        <begin position="571"/>
        <end position="580"/>
    </location>
</feature>
<evidence type="ECO:0000256" key="4">
    <source>
        <dbReference type="PROSITE-ProRule" id="PRU00284"/>
    </source>
</evidence>
<keyword evidence="10" id="KW-1185">Reference proteome</keyword>
<dbReference type="RefSeq" id="WP_251590472.1">
    <property type="nucleotide sequence ID" value="NZ_JAMLJI010000001.1"/>
</dbReference>
<evidence type="ECO:0000259" key="8">
    <source>
        <dbReference type="PROSITE" id="PS50885"/>
    </source>
</evidence>
<feature type="domain" description="Methyl-accepting transducer" evidence="6">
    <location>
        <begin position="303"/>
        <end position="532"/>
    </location>
</feature>
<feature type="domain" description="HAMP" evidence="8">
    <location>
        <begin position="246"/>
        <end position="298"/>
    </location>
</feature>
<dbReference type="Gene3D" id="3.30.450.20">
    <property type="entry name" value="PAS domain"/>
    <property type="match status" value="1"/>
</dbReference>
<dbReference type="SMART" id="SM00304">
    <property type="entry name" value="HAMP"/>
    <property type="match status" value="1"/>
</dbReference>
<dbReference type="CDD" id="cd11386">
    <property type="entry name" value="MCP_signal"/>
    <property type="match status" value="1"/>
</dbReference>
<evidence type="ECO:0000313" key="10">
    <source>
        <dbReference type="Proteomes" id="UP001269375"/>
    </source>
</evidence>